<gene>
    <name evidence="2" type="ORF">EOE65_14390</name>
</gene>
<keyword evidence="1" id="KW-0812">Transmembrane</keyword>
<dbReference type="EMBL" id="SACQ01000007">
    <property type="protein sequence ID" value="RVU29738.1"/>
    <property type="molecule type" value="Genomic_DNA"/>
</dbReference>
<evidence type="ECO:0000313" key="3">
    <source>
        <dbReference type="Proteomes" id="UP000282818"/>
    </source>
</evidence>
<feature type="transmembrane region" description="Helical" evidence="1">
    <location>
        <begin position="132"/>
        <end position="154"/>
    </location>
</feature>
<keyword evidence="3" id="KW-1185">Reference proteome</keyword>
<feature type="transmembrane region" description="Helical" evidence="1">
    <location>
        <begin position="7"/>
        <end position="29"/>
    </location>
</feature>
<protein>
    <submittedName>
        <fullName evidence="2">Uncharacterized protein</fullName>
    </submittedName>
</protein>
<reference evidence="2 3" key="1">
    <citation type="submission" date="2019-01" db="EMBL/GenBank/DDBJ databases">
        <authorList>
            <person name="Chen W.-M."/>
        </authorList>
    </citation>
    <scope>NUCLEOTIDE SEQUENCE [LARGE SCALE GENOMIC DNA]</scope>
    <source>
        <strain evidence="2 3">HPM-16</strain>
    </source>
</reference>
<keyword evidence="1" id="KW-0472">Membrane</keyword>
<dbReference type="RefSeq" id="WP_127695021.1">
    <property type="nucleotide sequence ID" value="NZ_SACQ01000007.1"/>
</dbReference>
<feature type="transmembrane region" description="Helical" evidence="1">
    <location>
        <begin position="103"/>
        <end position="120"/>
    </location>
</feature>
<dbReference type="Proteomes" id="UP000282818">
    <property type="component" value="Unassembled WGS sequence"/>
</dbReference>
<keyword evidence="1" id="KW-1133">Transmembrane helix</keyword>
<proteinExistence type="predicted"/>
<organism evidence="2 3">
    <name type="scientific">Neptunomonas marina</name>
    <dbReference type="NCBI Taxonomy" id="1815562"/>
    <lineage>
        <taxon>Bacteria</taxon>
        <taxon>Pseudomonadati</taxon>
        <taxon>Pseudomonadota</taxon>
        <taxon>Gammaproteobacteria</taxon>
        <taxon>Oceanospirillales</taxon>
        <taxon>Oceanospirillaceae</taxon>
        <taxon>Neptunomonas</taxon>
    </lineage>
</organism>
<dbReference type="AlphaFoldDB" id="A0A437Q5F3"/>
<feature type="transmembrane region" description="Helical" evidence="1">
    <location>
        <begin position="41"/>
        <end position="60"/>
    </location>
</feature>
<feature type="transmembrane region" description="Helical" evidence="1">
    <location>
        <begin position="81"/>
        <end position="97"/>
    </location>
</feature>
<accession>A0A437Q5F3</accession>
<sequence>MGYIAALWGFVGIFLLIGSAVVRLGYIGLQTFNYPLEWHHWLAMAFSIVFMGFAEGYRGFQKAWAPRVAARIHYLSKHTTPVRLVLAPLFCMGFFTIERRRMLVTYCLTFGIILMVLLVHKLEQPWRGVVDLGVITGLIWGLTALLIFTVKAFFTTAFQHSPEIPHTVESSSYES</sequence>
<evidence type="ECO:0000313" key="2">
    <source>
        <dbReference type="EMBL" id="RVU29738.1"/>
    </source>
</evidence>
<comment type="caution">
    <text evidence="2">The sequence shown here is derived from an EMBL/GenBank/DDBJ whole genome shotgun (WGS) entry which is preliminary data.</text>
</comment>
<name>A0A437Q5F3_9GAMM</name>
<evidence type="ECO:0000256" key="1">
    <source>
        <dbReference type="SAM" id="Phobius"/>
    </source>
</evidence>